<accession>A0A940NNS1</accession>
<reference evidence="1" key="1">
    <citation type="submission" date="2021-04" db="EMBL/GenBank/DDBJ databases">
        <title>Genome seq and assembly of Bacillus sp.</title>
        <authorList>
            <person name="Chhetri G."/>
        </authorList>
    </citation>
    <scope>NUCLEOTIDE SEQUENCE</scope>
    <source>
        <strain evidence="1">RG28</strain>
    </source>
</reference>
<dbReference type="InterPro" id="IPR006524">
    <property type="entry name" value="ArpU-like"/>
</dbReference>
<sequence length="152" mass="17897">MNQLQFTLPTIDKEKTKEAVEAFLERYRVIVLTEDLFMLPKTTATYTLVPPSNTNTIHSSTEAVAINNIDLENKRKNFMKRAFSAVNRLSMPERAIIIKRYLNQDDVFDYEVYNELNLSERKYYRVKARAFYKLALILKIEVYEESKEVSNL</sequence>
<organism evidence="1 2">
    <name type="scientific">Gottfriedia endophytica</name>
    <dbReference type="NCBI Taxonomy" id="2820819"/>
    <lineage>
        <taxon>Bacteria</taxon>
        <taxon>Bacillati</taxon>
        <taxon>Bacillota</taxon>
        <taxon>Bacilli</taxon>
        <taxon>Bacillales</taxon>
        <taxon>Bacillaceae</taxon>
        <taxon>Gottfriedia</taxon>
    </lineage>
</organism>
<dbReference type="Proteomes" id="UP000682134">
    <property type="component" value="Unassembled WGS sequence"/>
</dbReference>
<comment type="caution">
    <text evidence="1">The sequence shown here is derived from an EMBL/GenBank/DDBJ whole genome shotgun (WGS) entry which is preliminary data.</text>
</comment>
<gene>
    <name evidence="1" type="ORF">J5Y03_10150</name>
</gene>
<name>A0A940NNS1_9BACI</name>
<evidence type="ECO:0000313" key="2">
    <source>
        <dbReference type="Proteomes" id="UP000682134"/>
    </source>
</evidence>
<dbReference type="NCBIfam" id="TIGR01637">
    <property type="entry name" value="phage_arpU"/>
    <property type="match status" value="1"/>
</dbReference>
<dbReference type="AlphaFoldDB" id="A0A940NNS1"/>
<dbReference type="EMBL" id="JAGIYQ010000005">
    <property type="protein sequence ID" value="MBP0725549.1"/>
    <property type="molecule type" value="Genomic_DNA"/>
</dbReference>
<keyword evidence="2" id="KW-1185">Reference proteome</keyword>
<dbReference type="RefSeq" id="WP_209405207.1">
    <property type="nucleotide sequence ID" value="NZ_JAGIYQ010000005.1"/>
</dbReference>
<evidence type="ECO:0000313" key="1">
    <source>
        <dbReference type="EMBL" id="MBP0725549.1"/>
    </source>
</evidence>
<proteinExistence type="predicted"/>
<protein>
    <submittedName>
        <fullName evidence="1">ArpU family transcriptional regulator</fullName>
    </submittedName>
</protein>